<dbReference type="PROSITE" id="PS00595">
    <property type="entry name" value="AA_TRANSFER_CLASS_5"/>
    <property type="match status" value="1"/>
</dbReference>
<dbReference type="InterPro" id="IPR016454">
    <property type="entry name" value="Cysteine_dSase"/>
</dbReference>
<evidence type="ECO:0000256" key="4">
    <source>
        <dbReference type="ARBA" id="ARBA00022679"/>
    </source>
</evidence>
<dbReference type="GO" id="GO:0031071">
    <property type="term" value="F:cysteine desulfurase activity"/>
    <property type="evidence" value="ECO:0007669"/>
    <property type="project" value="UniProtKB-UniRule"/>
</dbReference>
<feature type="domain" description="Aminotransferase class V" evidence="9">
    <location>
        <begin position="25"/>
        <end position="396"/>
    </location>
</feature>
<organism evidence="10 11">
    <name type="scientific">Lentilactobacillus hilgardii</name>
    <name type="common">Lactobacillus hilgardii</name>
    <dbReference type="NCBI Taxonomy" id="1588"/>
    <lineage>
        <taxon>Bacteria</taxon>
        <taxon>Bacillati</taxon>
        <taxon>Bacillota</taxon>
        <taxon>Bacilli</taxon>
        <taxon>Lactobacillales</taxon>
        <taxon>Lactobacillaceae</taxon>
        <taxon>Lentilactobacillus</taxon>
    </lineage>
</organism>
<dbReference type="GeneID" id="69057195"/>
<comment type="function">
    <text evidence="8">Catalyzes the removal of elemental sulfur and selenium atoms from L-cysteine, L-cystine, L-selenocysteine, and L-selenocystine to produce L-alanine.</text>
</comment>
<evidence type="ECO:0000256" key="1">
    <source>
        <dbReference type="ARBA" id="ARBA00001933"/>
    </source>
</evidence>
<evidence type="ECO:0000313" key="11">
    <source>
        <dbReference type="Proteomes" id="UP000465035"/>
    </source>
</evidence>
<evidence type="ECO:0000256" key="7">
    <source>
        <dbReference type="RuleBase" id="RU004504"/>
    </source>
</evidence>
<evidence type="ECO:0000313" key="10">
    <source>
        <dbReference type="EMBL" id="QHB51140.1"/>
    </source>
</evidence>
<comment type="catalytic activity">
    <reaction evidence="6 8">
        <text>(sulfur carrier)-H + L-cysteine = (sulfur carrier)-SH + L-alanine</text>
        <dbReference type="Rhea" id="RHEA:43892"/>
        <dbReference type="Rhea" id="RHEA-COMP:14737"/>
        <dbReference type="Rhea" id="RHEA-COMP:14739"/>
        <dbReference type="ChEBI" id="CHEBI:29917"/>
        <dbReference type="ChEBI" id="CHEBI:35235"/>
        <dbReference type="ChEBI" id="CHEBI:57972"/>
        <dbReference type="ChEBI" id="CHEBI:64428"/>
        <dbReference type="EC" id="2.8.1.7"/>
    </reaction>
</comment>
<proteinExistence type="inferred from homology"/>
<evidence type="ECO:0000256" key="6">
    <source>
        <dbReference type="ARBA" id="ARBA00050776"/>
    </source>
</evidence>
<dbReference type="GO" id="GO:0006534">
    <property type="term" value="P:cysteine metabolic process"/>
    <property type="evidence" value="ECO:0007669"/>
    <property type="project" value="UniProtKB-UniRule"/>
</dbReference>
<evidence type="ECO:0000256" key="8">
    <source>
        <dbReference type="RuleBase" id="RU004506"/>
    </source>
</evidence>
<dbReference type="InterPro" id="IPR010970">
    <property type="entry name" value="Cys_dSase_SufS"/>
</dbReference>
<dbReference type="InterPro" id="IPR015424">
    <property type="entry name" value="PyrdxlP-dep_Trfase"/>
</dbReference>
<sequence>MSKGLNNSRSDFPILDQKVNGEQLVYLDNAATTQKPVSVLNALIHYYEHDNANVHRGVHTLAERATEEFEAARDKVAAFINAKSRKSVIYTRSTTEGLNWIASSFGNSVVNGGDEIVISELEHHSNVVPWQQVAKNQHATLKYIGLTADGELDMADAKKKITDKTKIVSIAHASNVMGVINPIKALTKLAHQHGAYMIADGAQSTPHLKVDVQDLDVDFYAFSGHKMLAPTGIGILYGKPEILDQMAPAQFGGEMINEVHEQAADWKESPWKFEAGTPNISGAIALGSAIDYLNNLGMDNISAYEQEIVDYTLPKLLQIDGITVYGPHDPAKHTGVLSFNLKGLHPHDVATGLDMDGIAVRAGHHCAQPLMEYLSCEATCRASFYFYNTKEEADRLLDGLNEVKEFFANGIGKAERTL</sequence>
<dbReference type="InterPro" id="IPR015422">
    <property type="entry name" value="PyrdxlP-dep_Trfase_small"/>
</dbReference>
<dbReference type="EMBL" id="CP047121">
    <property type="protein sequence ID" value="QHB51140.1"/>
    <property type="molecule type" value="Genomic_DNA"/>
</dbReference>
<dbReference type="GO" id="GO:0030170">
    <property type="term" value="F:pyridoxal phosphate binding"/>
    <property type="evidence" value="ECO:0007669"/>
    <property type="project" value="UniProtKB-UniRule"/>
</dbReference>
<dbReference type="Gene3D" id="3.40.640.10">
    <property type="entry name" value="Type I PLP-dependent aspartate aminotransferase-like (Major domain)"/>
    <property type="match status" value="1"/>
</dbReference>
<gene>
    <name evidence="10" type="primary">sufS</name>
    <name evidence="10" type="ORF">GQR93_02335</name>
</gene>
<dbReference type="Pfam" id="PF00266">
    <property type="entry name" value="Aminotran_5"/>
    <property type="match status" value="1"/>
</dbReference>
<dbReference type="EC" id="2.8.1.7" evidence="3 8"/>
<dbReference type="NCBIfam" id="TIGR01979">
    <property type="entry name" value="sufS"/>
    <property type="match status" value="1"/>
</dbReference>
<comment type="cofactor">
    <cofactor evidence="1 7">
        <name>pyridoxal 5'-phosphate</name>
        <dbReference type="ChEBI" id="CHEBI:597326"/>
    </cofactor>
</comment>
<evidence type="ECO:0000256" key="2">
    <source>
        <dbReference type="ARBA" id="ARBA00010447"/>
    </source>
</evidence>
<dbReference type="Proteomes" id="UP000465035">
    <property type="component" value="Chromosome"/>
</dbReference>
<protein>
    <recommendedName>
        <fullName evidence="3 8">Cysteine desulfurase</fullName>
        <ecNumber evidence="3 8">2.8.1.7</ecNumber>
    </recommendedName>
</protein>
<dbReference type="InterPro" id="IPR020578">
    <property type="entry name" value="Aminotrans_V_PyrdxlP_BS"/>
</dbReference>
<dbReference type="PIRSF" id="PIRSF005572">
    <property type="entry name" value="NifS"/>
    <property type="match status" value="1"/>
</dbReference>
<keyword evidence="4 8" id="KW-0808">Transferase</keyword>
<accession>A0A6P1E4W6</accession>
<evidence type="ECO:0000256" key="5">
    <source>
        <dbReference type="ARBA" id="ARBA00022898"/>
    </source>
</evidence>
<comment type="similarity">
    <text evidence="2 8">Belongs to the class-V pyridoxal-phosphate-dependent aminotransferase family. Csd subfamily.</text>
</comment>
<dbReference type="CDD" id="cd06453">
    <property type="entry name" value="SufS_like"/>
    <property type="match status" value="1"/>
</dbReference>
<reference evidence="10 11" key="1">
    <citation type="submission" date="2019-12" db="EMBL/GenBank/DDBJ databases">
        <title>Lactobacillus hilgardii FLUB.</title>
        <authorList>
            <person name="Gustaw K."/>
        </authorList>
    </citation>
    <scope>NUCLEOTIDE SEQUENCE [LARGE SCALE GENOMIC DNA]</scope>
    <source>
        <strain evidence="10 11">FLUB</strain>
    </source>
</reference>
<name>A0A6P1E4W6_LENHI</name>
<evidence type="ECO:0000256" key="3">
    <source>
        <dbReference type="ARBA" id="ARBA00012239"/>
    </source>
</evidence>
<dbReference type="InterPro" id="IPR015421">
    <property type="entry name" value="PyrdxlP-dep_Trfase_major"/>
</dbReference>
<dbReference type="PANTHER" id="PTHR43586:SF8">
    <property type="entry name" value="CYSTEINE DESULFURASE 1, CHLOROPLASTIC"/>
    <property type="match status" value="1"/>
</dbReference>
<dbReference type="AlphaFoldDB" id="A0A6P1E4W6"/>
<evidence type="ECO:0000259" key="9">
    <source>
        <dbReference type="Pfam" id="PF00266"/>
    </source>
</evidence>
<keyword evidence="5 8" id="KW-0663">Pyridoxal phosphate</keyword>
<dbReference type="PANTHER" id="PTHR43586">
    <property type="entry name" value="CYSTEINE DESULFURASE"/>
    <property type="match status" value="1"/>
</dbReference>
<dbReference type="InterPro" id="IPR000192">
    <property type="entry name" value="Aminotrans_V_dom"/>
</dbReference>
<dbReference type="SUPFAM" id="SSF53383">
    <property type="entry name" value="PLP-dependent transferases"/>
    <property type="match status" value="1"/>
</dbReference>
<dbReference type="Gene3D" id="3.90.1150.10">
    <property type="entry name" value="Aspartate Aminotransferase, domain 1"/>
    <property type="match status" value="1"/>
</dbReference>
<dbReference type="RefSeq" id="WP_003551950.1">
    <property type="nucleotide sequence ID" value="NZ_CABKOL010000106.1"/>
</dbReference>
<dbReference type="SMR" id="A0A6P1E4W6"/>